<dbReference type="OrthoDB" id="159299at2759"/>
<protein>
    <submittedName>
        <fullName evidence="2">Uncharacterized protein</fullName>
    </submittedName>
</protein>
<dbReference type="Proteomes" id="UP000007819">
    <property type="component" value="Chromosome X"/>
</dbReference>
<dbReference type="GeneID" id="100575655"/>
<keyword evidence="3" id="KW-1185">Reference proteome</keyword>
<dbReference type="RefSeq" id="XP_029341515.1">
    <property type="nucleotide sequence ID" value="XM_029485655.1"/>
</dbReference>
<evidence type="ECO:0000256" key="1">
    <source>
        <dbReference type="SAM" id="Phobius"/>
    </source>
</evidence>
<dbReference type="Pfam" id="PF02466">
    <property type="entry name" value="Tim17"/>
    <property type="match status" value="1"/>
</dbReference>
<sequence>MSDKFGTVAVYYSIFGIILEKTRGQKDGIYNNIIAGTSTGLLYRSTSGLRSCGIGGLLGFSFTTIYSFISSRTKIIEDIRETIIDFKN</sequence>
<keyword evidence="1" id="KW-0472">Membrane</keyword>
<reference evidence="2" key="2">
    <citation type="submission" date="2022-06" db="UniProtKB">
        <authorList>
            <consortium name="EnsemblMetazoa"/>
        </authorList>
    </citation>
    <scope>IDENTIFICATION</scope>
</reference>
<feature type="transmembrane region" description="Helical" evidence="1">
    <location>
        <begin position="48"/>
        <end position="69"/>
    </location>
</feature>
<dbReference type="KEGG" id="api:100575655"/>
<name>A0A8R2NK00_ACYPI</name>
<organism evidence="2 3">
    <name type="scientific">Acyrthosiphon pisum</name>
    <name type="common">Pea aphid</name>
    <dbReference type="NCBI Taxonomy" id="7029"/>
    <lineage>
        <taxon>Eukaryota</taxon>
        <taxon>Metazoa</taxon>
        <taxon>Ecdysozoa</taxon>
        <taxon>Arthropoda</taxon>
        <taxon>Hexapoda</taxon>
        <taxon>Insecta</taxon>
        <taxon>Pterygota</taxon>
        <taxon>Neoptera</taxon>
        <taxon>Paraneoptera</taxon>
        <taxon>Hemiptera</taxon>
        <taxon>Sternorrhyncha</taxon>
        <taxon>Aphidomorpha</taxon>
        <taxon>Aphidoidea</taxon>
        <taxon>Aphididae</taxon>
        <taxon>Macrosiphini</taxon>
        <taxon>Acyrthosiphon</taxon>
    </lineage>
</organism>
<accession>A0A8R2NK00</accession>
<dbReference type="AlphaFoldDB" id="A0A8R2NK00"/>
<reference evidence="3" key="1">
    <citation type="submission" date="2010-06" db="EMBL/GenBank/DDBJ databases">
        <authorList>
            <person name="Jiang H."/>
            <person name="Abraham K."/>
            <person name="Ali S."/>
            <person name="Alsbrooks S.L."/>
            <person name="Anim B.N."/>
            <person name="Anosike U.S."/>
            <person name="Attaway T."/>
            <person name="Bandaranaike D.P."/>
            <person name="Battles P.K."/>
            <person name="Bell S.N."/>
            <person name="Bell A.V."/>
            <person name="Beltran B."/>
            <person name="Bickham C."/>
            <person name="Bustamante Y."/>
            <person name="Caleb T."/>
            <person name="Canada A."/>
            <person name="Cardenas V."/>
            <person name="Carter K."/>
            <person name="Chacko J."/>
            <person name="Chandrabose M.N."/>
            <person name="Chavez D."/>
            <person name="Chavez A."/>
            <person name="Chen L."/>
            <person name="Chu H.-S."/>
            <person name="Claassen K.J."/>
            <person name="Cockrell R."/>
            <person name="Collins M."/>
            <person name="Cooper J.A."/>
            <person name="Cree A."/>
            <person name="Curry S.M."/>
            <person name="Da Y."/>
            <person name="Dao M.D."/>
            <person name="Das B."/>
            <person name="Davila M.-L."/>
            <person name="Davy-Carroll L."/>
            <person name="Denson S."/>
            <person name="Dinh H."/>
            <person name="Ebong V.E."/>
            <person name="Edwards J.R."/>
            <person name="Egan A."/>
            <person name="El-Daye J."/>
            <person name="Escobedo L."/>
            <person name="Fernandez S."/>
            <person name="Fernando P.R."/>
            <person name="Flagg N."/>
            <person name="Forbes L.D."/>
            <person name="Fowler R.G."/>
            <person name="Fu Q."/>
            <person name="Gabisi R.A."/>
            <person name="Ganer J."/>
            <person name="Garbino Pronczuk A."/>
            <person name="Garcia R.M."/>
            <person name="Garner T."/>
            <person name="Garrett T.E."/>
            <person name="Gonzalez D.A."/>
            <person name="Hamid H."/>
            <person name="Hawkins E.S."/>
            <person name="Hirani K."/>
            <person name="Hogues M.E."/>
            <person name="Hollins B."/>
            <person name="Hsiao C.-H."/>
            <person name="Jabil R."/>
            <person name="James M.L."/>
            <person name="Jhangiani S.N."/>
            <person name="Johnson B."/>
            <person name="Johnson Q."/>
            <person name="Joshi V."/>
            <person name="Kalu J.B."/>
            <person name="Kam C."/>
            <person name="Kashfia A."/>
            <person name="Keebler J."/>
            <person name="Kisamo H."/>
            <person name="Kovar C.L."/>
            <person name="Lago L.A."/>
            <person name="Lai C.-Y."/>
            <person name="Laidlaw J."/>
            <person name="Lara F."/>
            <person name="Le T.-K."/>
            <person name="Lee S.L."/>
            <person name="Legall F.H."/>
            <person name="Lemon S.J."/>
            <person name="Lewis L.R."/>
            <person name="Li B."/>
            <person name="Liu Y."/>
            <person name="Liu Y.-S."/>
            <person name="Lopez J."/>
            <person name="Lozado R.J."/>
            <person name="Lu J."/>
            <person name="Madu R.C."/>
            <person name="Maheshwari M."/>
            <person name="Maheshwari R."/>
            <person name="Malloy K."/>
            <person name="Martinez E."/>
            <person name="Mathew T."/>
            <person name="Mercado I.C."/>
            <person name="Mercado C."/>
            <person name="Meyer B."/>
            <person name="Montgomery K."/>
            <person name="Morgan M.B."/>
            <person name="Munidasa M."/>
            <person name="Nazareth L.V."/>
            <person name="Nelson J."/>
            <person name="Ng B.M."/>
            <person name="Nguyen N.B."/>
            <person name="Nguyen P.Q."/>
            <person name="Nguyen T."/>
            <person name="Obregon M."/>
            <person name="Okwuonu G.O."/>
            <person name="Onwere C.G."/>
            <person name="Orozco G."/>
            <person name="Parra A."/>
            <person name="Patel S."/>
            <person name="Patil S."/>
            <person name="Perez A."/>
            <person name="Perez Y."/>
            <person name="Pham C."/>
            <person name="Primus E.L."/>
            <person name="Pu L.-L."/>
            <person name="Puazo M."/>
            <person name="Qin X."/>
            <person name="Quiroz J.B."/>
            <person name="Reese J."/>
            <person name="Richards S."/>
            <person name="Rives C.M."/>
            <person name="Robberts R."/>
            <person name="Ruiz S.J."/>
            <person name="Ruiz M.J."/>
            <person name="Santibanez J."/>
            <person name="Schneider B.W."/>
            <person name="Sisson I."/>
            <person name="Smith M."/>
            <person name="Sodergren E."/>
            <person name="Song X.-Z."/>
            <person name="Song B.B."/>
            <person name="Summersgill H."/>
            <person name="Thelus R."/>
            <person name="Thornton R.D."/>
            <person name="Trejos Z.Y."/>
            <person name="Usmani K."/>
            <person name="Vattathil S."/>
            <person name="Villasana D."/>
            <person name="Walker D.L."/>
            <person name="Wang S."/>
            <person name="Wang K."/>
            <person name="White C.S."/>
            <person name="Williams A.C."/>
            <person name="Williamson J."/>
            <person name="Wilson K."/>
            <person name="Woghiren I.O."/>
            <person name="Woodworth J.R."/>
            <person name="Worley K.C."/>
            <person name="Wright R.A."/>
            <person name="Wu W."/>
            <person name="Young L."/>
            <person name="Zhang L."/>
            <person name="Zhang J."/>
            <person name="Zhu Y."/>
            <person name="Muzny D.M."/>
            <person name="Weinstock G."/>
            <person name="Gibbs R.A."/>
        </authorList>
    </citation>
    <scope>NUCLEOTIDE SEQUENCE [LARGE SCALE GENOMIC DNA]</scope>
    <source>
        <strain evidence="3">LSR1</strain>
    </source>
</reference>
<proteinExistence type="predicted"/>
<keyword evidence="1" id="KW-1133">Transmembrane helix</keyword>
<evidence type="ECO:0000313" key="3">
    <source>
        <dbReference type="Proteomes" id="UP000007819"/>
    </source>
</evidence>
<evidence type="ECO:0000313" key="2">
    <source>
        <dbReference type="EnsemblMetazoa" id="XP_029341515.1"/>
    </source>
</evidence>
<keyword evidence="1" id="KW-0812">Transmembrane</keyword>
<dbReference type="EnsemblMetazoa" id="XM_029485655.1">
    <property type="protein sequence ID" value="XP_029341515.1"/>
    <property type="gene ID" value="LOC100575655"/>
</dbReference>